<reference evidence="1" key="1">
    <citation type="journal article" date="2014" name="Front. Microbiol.">
        <title>High frequency of phylogenetically diverse reductive dehalogenase-homologous genes in deep subseafloor sedimentary metagenomes.</title>
        <authorList>
            <person name="Kawai M."/>
            <person name="Futagami T."/>
            <person name="Toyoda A."/>
            <person name="Takaki Y."/>
            <person name="Nishi S."/>
            <person name="Hori S."/>
            <person name="Arai W."/>
            <person name="Tsubouchi T."/>
            <person name="Morono Y."/>
            <person name="Uchiyama I."/>
            <person name="Ito T."/>
            <person name="Fujiyama A."/>
            <person name="Inagaki F."/>
            <person name="Takami H."/>
        </authorList>
    </citation>
    <scope>NUCLEOTIDE SEQUENCE</scope>
    <source>
        <strain evidence="1">Expedition CK06-06</strain>
    </source>
</reference>
<organism evidence="1">
    <name type="scientific">marine sediment metagenome</name>
    <dbReference type="NCBI Taxonomy" id="412755"/>
    <lineage>
        <taxon>unclassified sequences</taxon>
        <taxon>metagenomes</taxon>
        <taxon>ecological metagenomes</taxon>
    </lineage>
</organism>
<protein>
    <submittedName>
        <fullName evidence="1">Uncharacterized protein</fullName>
    </submittedName>
</protein>
<feature type="non-terminal residue" evidence="1">
    <location>
        <position position="62"/>
    </location>
</feature>
<proteinExistence type="predicted"/>
<comment type="caution">
    <text evidence="1">The sequence shown here is derived from an EMBL/GenBank/DDBJ whole genome shotgun (WGS) entry which is preliminary data.</text>
</comment>
<gene>
    <name evidence="1" type="ORF">S01H1_83076</name>
</gene>
<dbReference type="AlphaFoldDB" id="X0XHW2"/>
<evidence type="ECO:0000313" key="1">
    <source>
        <dbReference type="EMBL" id="GAG42735.1"/>
    </source>
</evidence>
<name>X0XHW2_9ZZZZ</name>
<sequence length="62" mass="6197">MAGKPIAAFALVAVVSTLPASSNRALTAYTEIAAANIDKSPSLPPGVLHGVAGRSEHPFSAP</sequence>
<accession>X0XHW2</accession>
<dbReference type="EMBL" id="BARS01056402">
    <property type="protein sequence ID" value="GAG42735.1"/>
    <property type="molecule type" value="Genomic_DNA"/>
</dbReference>